<evidence type="ECO:0000313" key="3">
    <source>
        <dbReference type="Proteomes" id="UP000578000"/>
    </source>
</evidence>
<accession>A0A841QE70</accession>
<sequence length="153" mass="16723">MSDPLLAVANRVHADVLRPALAAWSQFITAIREQGANIDACYLELIGAAEELERKGKQAAQLLRPELAQRMSSDGVTGFQSENWKASLRDKPPEPFVTDEAALKAAYPELWQPQPDKFQTNEMKKLARKKSIPGVSLTNGGAPVLVVSARKDA</sequence>
<feature type="region of interest" description="Disordered" evidence="1">
    <location>
        <begin position="73"/>
        <end position="95"/>
    </location>
</feature>
<dbReference type="AlphaFoldDB" id="A0A841QE70"/>
<evidence type="ECO:0000313" key="2">
    <source>
        <dbReference type="EMBL" id="MBB6457219.1"/>
    </source>
</evidence>
<gene>
    <name evidence="2" type="ORF">HNR55_001807</name>
</gene>
<proteinExistence type="predicted"/>
<dbReference type="RefSeq" id="WP_166113364.1">
    <property type="nucleotide sequence ID" value="NZ_BAABDB010000007.1"/>
</dbReference>
<reference evidence="2 3" key="1">
    <citation type="submission" date="2020-08" db="EMBL/GenBank/DDBJ databases">
        <title>Genomic Encyclopedia of Type Strains, Phase IV (KMG-IV): sequencing the most valuable type-strain genomes for metagenomic binning, comparative biology and taxonomic classification.</title>
        <authorList>
            <person name="Goeker M."/>
        </authorList>
    </citation>
    <scope>NUCLEOTIDE SEQUENCE [LARGE SCALE GENOMIC DNA]</scope>
    <source>
        <strain evidence="2 3">DSM 4491</strain>
    </source>
</reference>
<keyword evidence="3" id="KW-1185">Reference proteome</keyword>
<protein>
    <submittedName>
        <fullName evidence="2">Uncharacterized protein</fullName>
    </submittedName>
</protein>
<name>A0A841QE70_9PROT</name>
<feature type="compositionally biased region" description="Polar residues" evidence="1">
    <location>
        <begin position="73"/>
        <end position="84"/>
    </location>
</feature>
<comment type="caution">
    <text evidence="2">The sequence shown here is derived from an EMBL/GenBank/DDBJ whole genome shotgun (WGS) entry which is preliminary data.</text>
</comment>
<evidence type="ECO:0000256" key="1">
    <source>
        <dbReference type="SAM" id="MobiDB-lite"/>
    </source>
</evidence>
<organism evidence="2 3">
    <name type="scientific">Acetobacter lovaniensis</name>
    <dbReference type="NCBI Taxonomy" id="104100"/>
    <lineage>
        <taxon>Bacteria</taxon>
        <taxon>Pseudomonadati</taxon>
        <taxon>Pseudomonadota</taxon>
        <taxon>Alphaproteobacteria</taxon>
        <taxon>Acetobacterales</taxon>
        <taxon>Acetobacteraceae</taxon>
        <taxon>Acetobacter</taxon>
    </lineage>
</organism>
<dbReference type="Proteomes" id="UP000578000">
    <property type="component" value="Unassembled WGS sequence"/>
</dbReference>
<dbReference type="EMBL" id="JACHIE010000006">
    <property type="protein sequence ID" value="MBB6457219.1"/>
    <property type="molecule type" value="Genomic_DNA"/>
</dbReference>